<dbReference type="Pfam" id="PF01408">
    <property type="entry name" value="GFO_IDH_MocA"/>
    <property type="match status" value="1"/>
</dbReference>
<dbReference type="AlphaFoldDB" id="X0Y4J0"/>
<feature type="non-terminal residue" evidence="2">
    <location>
        <position position="74"/>
    </location>
</feature>
<dbReference type="GO" id="GO:0000166">
    <property type="term" value="F:nucleotide binding"/>
    <property type="evidence" value="ECO:0007669"/>
    <property type="project" value="InterPro"/>
</dbReference>
<feature type="non-terminal residue" evidence="2">
    <location>
        <position position="1"/>
    </location>
</feature>
<accession>X0Y4J0</accession>
<proteinExistence type="predicted"/>
<sequence length="74" mass="8545">QGRMDFWNRKFKEKGYGEIPIYLAEDFDRMIAEKKPDTVIVTTGPDATHSEYICRAMELGCDVVTEKPMTIDEI</sequence>
<dbReference type="InterPro" id="IPR036291">
    <property type="entry name" value="NAD(P)-bd_dom_sf"/>
</dbReference>
<dbReference type="Gene3D" id="3.40.50.720">
    <property type="entry name" value="NAD(P)-binding Rossmann-like Domain"/>
    <property type="match status" value="1"/>
</dbReference>
<protein>
    <recommendedName>
        <fullName evidence="1">Gfo/Idh/MocA-like oxidoreductase N-terminal domain-containing protein</fullName>
    </recommendedName>
</protein>
<dbReference type="EMBL" id="BARS01058952">
    <property type="protein sequence ID" value="GAG42237.1"/>
    <property type="molecule type" value="Genomic_DNA"/>
</dbReference>
<evidence type="ECO:0000313" key="2">
    <source>
        <dbReference type="EMBL" id="GAG42237.1"/>
    </source>
</evidence>
<reference evidence="2" key="1">
    <citation type="journal article" date="2014" name="Front. Microbiol.">
        <title>High frequency of phylogenetically diverse reductive dehalogenase-homologous genes in deep subseafloor sedimentary metagenomes.</title>
        <authorList>
            <person name="Kawai M."/>
            <person name="Futagami T."/>
            <person name="Toyoda A."/>
            <person name="Takaki Y."/>
            <person name="Nishi S."/>
            <person name="Hori S."/>
            <person name="Arai W."/>
            <person name="Tsubouchi T."/>
            <person name="Morono Y."/>
            <person name="Uchiyama I."/>
            <person name="Ito T."/>
            <person name="Fujiyama A."/>
            <person name="Inagaki F."/>
            <person name="Takami H."/>
        </authorList>
    </citation>
    <scope>NUCLEOTIDE SEQUENCE</scope>
    <source>
        <strain evidence="2">Expedition CK06-06</strain>
    </source>
</reference>
<comment type="caution">
    <text evidence="2">The sequence shown here is derived from an EMBL/GenBank/DDBJ whole genome shotgun (WGS) entry which is preliminary data.</text>
</comment>
<name>X0Y4J0_9ZZZZ</name>
<dbReference type="InterPro" id="IPR000683">
    <property type="entry name" value="Gfo/Idh/MocA-like_OxRdtase_N"/>
</dbReference>
<feature type="domain" description="Gfo/Idh/MocA-like oxidoreductase N-terminal" evidence="1">
    <location>
        <begin position="23"/>
        <end position="71"/>
    </location>
</feature>
<evidence type="ECO:0000259" key="1">
    <source>
        <dbReference type="Pfam" id="PF01408"/>
    </source>
</evidence>
<gene>
    <name evidence="2" type="ORF">S01H1_85685</name>
</gene>
<organism evidence="2">
    <name type="scientific">marine sediment metagenome</name>
    <dbReference type="NCBI Taxonomy" id="412755"/>
    <lineage>
        <taxon>unclassified sequences</taxon>
        <taxon>metagenomes</taxon>
        <taxon>ecological metagenomes</taxon>
    </lineage>
</organism>
<dbReference type="SUPFAM" id="SSF51735">
    <property type="entry name" value="NAD(P)-binding Rossmann-fold domains"/>
    <property type="match status" value="1"/>
</dbReference>